<dbReference type="EnsemblMetazoa" id="PPA32993.1">
    <property type="protein sequence ID" value="PPA32993.1"/>
    <property type="gene ID" value="WBGene00205853"/>
</dbReference>
<evidence type="ECO:0000313" key="2">
    <source>
        <dbReference type="Proteomes" id="UP000005239"/>
    </source>
</evidence>
<reference evidence="2" key="1">
    <citation type="journal article" date="2008" name="Nat. Genet.">
        <title>The Pristionchus pacificus genome provides a unique perspective on nematode lifestyle and parasitism.</title>
        <authorList>
            <person name="Dieterich C."/>
            <person name="Clifton S.W."/>
            <person name="Schuster L.N."/>
            <person name="Chinwalla A."/>
            <person name="Delehaunty K."/>
            <person name="Dinkelacker I."/>
            <person name="Fulton L."/>
            <person name="Fulton R."/>
            <person name="Godfrey J."/>
            <person name="Minx P."/>
            <person name="Mitreva M."/>
            <person name="Roeseler W."/>
            <person name="Tian H."/>
            <person name="Witte H."/>
            <person name="Yang S.P."/>
            <person name="Wilson R.K."/>
            <person name="Sommer R.J."/>
        </authorList>
    </citation>
    <scope>NUCLEOTIDE SEQUENCE [LARGE SCALE GENOMIC DNA]</scope>
    <source>
        <strain evidence="2">PS312</strain>
    </source>
</reference>
<dbReference type="Proteomes" id="UP000005239">
    <property type="component" value="Unassembled WGS sequence"/>
</dbReference>
<accession>A0A2A6CJU6</accession>
<name>A0A2A6CJU6_PRIPA</name>
<dbReference type="AlphaFoldDB" id="A0A2A6CJU6"/>
<gene>
    <name evidence="1" type="primary">WBGene00205853</name>
</gene>
<protein>
    <submittedName>
        <fullName evidence="1">Uncharacterized protein</fullName>
    </submittedName>
</protein>
<proteinExistence type="predicted"/>
<accession>A0A8R1YPV3</accession>
<organism evidence="1 2">
    <name type="scientific">Pristionchus pacificus</name>
    <name type="common">Parasitic nematode worm</name>
    <dbReference type="NCBI Taxonomy" id="54126"/>
    <lineage>
        <taxon>Eukaryota</taxon>
        <taxon>Metazoa</taxon>
        <taxon>Ecdysozoa</taxon>
        <taxon>Nematoda</taxon>
        <taxon>Chromadorea</taxon>
        <taxon>Rhabditida</taxon>
        <taxon>Rhabditina</taxon>
        <taxon>Diplogasteromorpha</taxon>
        <taxon>Diplogasteroidea</taxon>
        <taxon>Neodiplogasteridae</taxon>
        <taxon>Pristionchus</taxon>
    </lineage>
</organism>
<sequence>MLLSIAQHVKSMMMAALSIGILLVVIVDTLLISLEPRFQGPRFQIHFYGPLFNSRYMQLVPASFVEAILFLIII</sequence>
<reference evidence="1" key="2">
    <citation type="submission" date="2022-06" db="UniProtKB">
        <authorList>
            <consortium name="EnsemblMetazoa"/>
        </authorList>
    </citation>
    <scope>IDENTIFICATION</scope>
    <source>
        <strain evidence="1">PS312</strain>
    </source>
</reference>
<keyword evidence="2" id="KW-1185">Reference proteome</keyword>
<evidence type="ECO:0000313" key="1">
    <source>
        <dbReference type="EnsemblMetazoa" id="PPA32993.1"/>
    </source>
</evidence>